<reference evidence="2 3" key="1">
    <citation type="submission" date="2017-06" db="EMBL/GenBank/DDBJ databases">
        <title>Hymenobacter amundsenii sp. nov. isolated from regoliths in Antarctica.</title>
        <authorList>
            <person name="Sedlacek I."/>
            <person name="Kralova S."/>
            <person name="Pantucek R."/>
            <person name="Svec P."/>
            <person name="Holochova P."/>
            <person name="Stankova E."/>
            <person name="Vrbovska V."/>
            <person name="Busse H.-J."/>
        </authorList>
    </citation>
    <scope>NUCLEOTIDE SEQUENCE [LARGE SCALE GENOMIC DNA]</scope>
    <source>
        <strain evidence="2 3">CCM 8682</strain>
    </source>
</reference>
<keyword evidence="3" id="KW-1185">Reference proteome</keyword>
<feature type="region of interest" description="Disordered" evidence="1">
    <location>
        <begin position="1"/>
        <end position="44"/>
    </location>
</feature>
<dbReference type="Proteomes" id="UP000197277">
    <property type="component" value="Unassembled WGS sequence"/>
</dbReference>
<comment type="caution">
    <text evidence="2">The sequence shown here is derived from an EMBL/GenBank/DDBJ whole genome shotgun (WGS) entry which is preliminary data.</text>
</comment>
<evidence type="ECO:0000256" key="1">
    <source>
        <dbReference type="SAM" id="MobiDB-lite"/>
    </source>
</evidence>
<dbReference type="AlphaFoldDB" id="A0A246FNI2"/>
<evidence type="ECO:0000313" key="2">
    <source>
        <dbReference type="EMBL" id="OWP63153.1"/>
    </source>
</evidence>
<name>A0A246FNI2_9BACT</name>
<dbReference type="EMBL" id="NIRR01000015">
    <property type="protein sequence ID" value="OWP63153.1"/>
    <property type="molecule type" value="Genomic_DNA"/>
</dbReference>
<gene>
    <name evidence="2" type="ORF">CDA63_10690</name>
</gene>
<evidence type="ECO:0000313" key="3">
    <source>
        <dbReference type="Proteomes" id="UP000197277"/>
    </source>
</evidence>
<organism evidence="2 3">
    <name type="scientific">Hymenobacter amundsenii</name>
    <dbReference type="NCBI Taxonomy" id="2006685"/>
    <lineage>
        <taxon>Bacteria</taxon>
        <taxon>Pseudomonadati</taxon>
        <taxon>Bacteroidota</taxon>
        <taxon>Cytophagia</taxon>
        <taxon>Cytophagales</taxon>
        <taxon>Hymenobacteraceae</taxon>
        <taxon>Hymenobacter</taxon>
    </lineage>
</organism>
<protein>
    <submittedName>
        <fullName evidence="2">Uncharacterized protein</fullName>
    </submittedName>
</protein>
<sequence length="75" mass="8164">MRVKKAKEKPPAPGVRSGGGQAEDPASGWGQLEDGKTEKEHKHPQRYGFSCWLRGVDGQLSVVSCQSNVIQSMLL</sequence>
<proteinExistence type="predicted"/>
<accession>A0A246FNI2</accession>